<evidence type="ECO:0000313" key="2">
    <source>
        <dbReference type="Proteomes" id="UP001215598"/>
    </source>
</evidence>
<name>A0AAD7GJF3_9AGAR</name>
<dbReference type="Proteomes" id="UP001215598">
    <property type="component" value="Unassembled WGS sequence"/>
</dbReference>
<keyword evidence="2" id="KW-1185">Reference proteome</keyword>
<sequence>MCAVVSPCQLVVYARAVGFRCWALSLVGSSISLRDPFMRAVGFPRHLLVYGATVGFYRDPLICTCGVGSWSPPMQLDLTAPTTTGFPIALVEMGSQSMIIFTEHHTLTT</sequence>
<comment type="caution">
    <text evidence="1">The sequence shown here is derived from an EMBL/GenBank/DDBJ whole genome shotgun (WGS) entry which is preliminary data.</text>
</comment>
<organism evidence="1 2">
    <name type="scientific">Mycena metata</name>
    <dbReference type="NCBI Taxonomy" id="1033252"/>
    <lineage>
        <taxon>Eukaryota</taxon>
        <taxon>Fungi</taxon>
        <taxon>Dikarya</taxon>
        <taxon>Basidiomycota</taxon>
        <taxon>Agaricomycotina</taxon>
        <taxon>Agaricomycetes</taxon>
        <taxon>Agaricomycetidae</taxon>
        <taxon>Agaricales</taxon>
        <taxon>Marasmiineae</taxon>
        <taxon>Mycenaceae</taxon>
        <taxon>Mycena</taxon>
    </lineage>
</organism>
<gene>
    <name evidence="1" type="ORF">B0H16DRAFT_1655045</name>
</gene>
<accession>A0AAD7GJF3</accession>
<dbReference type="EMBL" id="JARKIB010000829">
    <property type="protein sequence ID" value="KAJ7690772.1"/>
    <property type="molecule type" value="Genomic_DNA"/>
</dbReference>
<reference evidence="1" key="1">
    <citation type="submission" date="2023-03" db="EMBL/GenBank/DDBJ databases">
        <title>Massive genome expansion in bonnet fungi (Mycena s.s.) driven by repeated elements and novel gene families across ecological guilds.</title>
        <authorList>
            <consortium name="Lawrence Berkeley National Laboratory"/>
            <person name="Harder C.B."/>
            <person name="Miyauchi S."/>
            <person name="Viragh M."/>
            <person name="Kuo A."/>
            <person name="Thoen E."/>
            <person name="Andreopoulos B."/>
            <person name="Lu D."/>
            <person name="Skrede I."/>
            <person name="Drula E."/>
            <person name="Henrissat B."/>
            <person name="Morin E."/>
            <person name="Kohler A."/>
            <person name="Barry K."/>
            <person name="LaButti K."/>
            <person name="Morin E."/>
            <person name="Salamov A."/>
            <person name="Lipzen A."/>
            <person name="Mereny Z."/>
            <person name="Hegedus B."/>
            <person name="Baldrian P."/>
            <person name="Stursova M."/>
            <person name="Weitz H."/>
            <person name="Taylor A."/>
            <person name="Grigoriev I.V."/>
            <person name="Nagy L.G."/>
            <person name="Martin F."/>
            <person name="Kauserud H."/>
        </authorList>
    </citation>
    <scope>NUCLEOTIDE SEQUENCE</scope>
    <source>
        <strain evidence="1">CBHHK182m</strain>
    </source>
</reference>
<proteinExistence type="predicted"/>
<evidence type="ECO:0000313" key="1">
    <source>
        <dbReference type="EMBL" id="KAJ7690772.1"/>
    </source>
</evidence>
<dbReference type="AlphaFoldDB" id="A0AAD7GJF3"/>
<protein>
    <submittedName>
        <fullName evidence="1">Uncharacterized protein</fullName>
    </submittedName>
</protein>